<proteinExistence type="predicted"/>
<dbReference type="Gene3D" id="2.40.320.10">
    <property type="entry name" value="Hypothetical Protein Pfu-838710-001"/>
    <property type="match status" value="1"/>
</dbReference>
<dbReference type="InterPro" id="IPR023577">
    <property type="entry name" value="CYTH_domain"/>
</dbReference>
<dbReference type="PANTHER" id="PTHR14586">
    <property type="entry name" value="THIAMINE-TRIPHOSPHATASE"/>
    <property type="match status" value="1"/>
</dbReference>
<keyword evidence="1" id="KW-0175">Coiled coil</keyword>
<evidence type="ECO:0000256" key="1">
    <source>
        <dbReference type="SAM" id="Coils"/>
    </source>
</evidence>
<dbReference type="GO" id="GO:0050333">
    <property type="term" value="F:thiamine triphosphate phosphatase activity"/>
    <property type="evidence" value="ECO:0007669"/>
    <property type="project" value="InterPro"/>
</dbReference>
<dbReference type="STRING" id="658429.L8FUQ1"/>
<dbReference type="HOGENOM" id="CLU_744190_0_0_1"/>
<dbReference type="EMBL" id="GL573340">
    <property type="protein sequence ID" value="ELR04218.1"/>
    <property type="molecule type" value="Genomic_DNA"/>
</dbReference>
<dbReference type="Proteomes" id="UP000011064">
    <property type="component" value="Unassembled WGS sequence"/>
</dbReference>
<dbReference type="PANTHER" id="PTHR14586:SF1">
    <property type="entry name" value="THIAMINE-TRIPHOSPHATASE"/>
    <property type="match status" value="1"/>
</dbReference>
<sequence>MAYSLFMGVLGPYSNYRGTLAPSVGVTKLLGQKPGIPQLPFRFPTHFARWSVRTPTINLTPSSLLHQLNRQNLRMLNVSTGGRHAFHRISYYFRKAASTHPDRLQARQLEVERKFIVTPAANSYLRSNGGGSGFNKYESLRRQTTNDIYYDRDGLLFSKGVYVRRRNGHWEAKIRTGGDFINSAFAEIDGNNAVREIIDQNLSNSADGADIEEILKPCAEFATDRESWMIDGKFKVDVDKTDFGHIVGEVELTRTLEYANEEEEKLRELKEKMDQEIKVFMQSYPQAFPVGRPVGKLSAYFHRLDHRMRLRHFLQMGELYSGTEFILEYYWSCRIPPEDSLSYLMHRLLIRFSRFTTTNSLSPFQFLCFAST</sequence>
<dbReference type="GO" id="GO:0042357">
    <property type="term" value="P:thiamine diphosphate metabolic process"/>
    <property type="evidence" value="ECO:0007669"/>
    <property type="project" value="TreeGrafter"/>
</dbReference>
<dbReference type="OrthoDB" id="442176at2759"/>
<evidence type="ECO:0000259" key="2">
    <source>
        <dbReference type="Pfam" id="PF01928"/>
    </source>
</evidence>
<evidence type="ECO:0000313" key="3">
    <source>
        <dbReference type="EMBL" id="ELR04218.1"/>
    </source>
</evidence>
<organism evidence="3 4">
    <name type="scientific">Pseudogymnoascus destructans (strain ATCC MYA-4855 / 20631-21)</name>
    <name type="common">Bat white-nose syndrome fungus</name>
    <name type="synonym">Geomyces destructans</name>
    <dbReference type="NCBI Taxonomy" id="658429"/>
    <lineage>
        <taxon>Eukaryota</taxon>
        <taxon>Fungi</taxon>
        <taxon>Dikarya</taxon>
        <taxon>Ascomycota</taxon>
        <taxon>Pezizomycotina</taxon>
        <taxon>Leotiomycetes</taxon>
        <taxon>Thelebolales</taxon>
        <taxon>Thelebolaceae</taxon>
        <taxon>Pseudogymnoascus</taxon>
    </lineage>
</organism>
<dbReference type="InParanoid" id="L8FUQ1"/>
<name>L8FUQ1_PSED2</name>
<protein>
    <recommendedName>
        <fullName evidence="2">CYTH domain-containing protein</fullName>
    </recommendedName>
</protein>
<accession>L8FUQ1</accession>
<feature type="domain" description="CYTH" evidence="2">
    <location>
        <begin position="109"/>
        <end position="270"/>
    </location>
</feature>
<dbReference type="Pfam" id="PF01928">
    <property type="entry name" value="CYTH"/>
    <property type="match status" value="1"/>
</dbReference>
<dbReference type="GO" id="GO:0000287">
    <property type="term" value="F:magnesium ion binding"/>
    <property type="evidence" value="ECO:0007669"/>
    <property type="project" value="TreeGrafter"/>
</dbReference>
<keyword evidence="4" id="KW-1185">Reference proteome</keyword>
<feature type="coiled-coil region" evidence="1">
    <location>
        <begin position="252"/>
        <end position="279"/>
    </location>
</feature>
<dbReference type="InterPro" id="IPR039582">
    <property type="entry name" value="THTPA"/>
</dbReference>
<dbReference type="SUPFAM" id="SSF55154">
    <property type="entry name" value="CYTH-like phosphatases"/>
    <property type="match status" value="1"/>
</dbReference>
<dbReference type="InterPro" id="IPR033469">
    <property type="entry name" value="CYTH-like_dom_sf"/>
</dbReference>
<reference evidence="4" key="1">
    <citation type="submission" date="2010-09" db="EMBL/GenBank/DDBJ databases">
        <title>The genome sequence of Geomyces destructans 20631-21.</title>
        <authorList>
            <consortium name="The Broad Institute Genome Sequencing Platform"/>
            <person name="Cuomo C.A."/>
            <person name="Blehert D.S."/>
            <person name="Lorch J.M."/>
            <person name="Young S.K."/>
            <person name="Zeng Q."/>
            <person name="Gargeya S."/>
            <person name="Fitzgerald M."/>
            <person name="Haas B."/>
            <person name="Abouelleil A."/>
            <person name="Alvarado L."/>
            <person name="Arachchi H.M."/>
            <person name="Berlin A."/>
            <person name="Brown A."/>
            <person name="Chapman S.B."/>
            <person name="Chen Z."/>
            <person name="Dunbar C."/>
            <person name="Freedman E."/>
            <person name="Gearin G."/>
            <person name="Gellesch M."/>
            <person name="Goldberg J."/>
            <person name="Griggs A."/>
            <person name="Gujja S."/>
            <person name="Heiman D."/>
            <person name="Howarth C."/>
            <person name="Larson L."/>
            <person name="Lui A."/>
            <person name="MacDonald P.J.P."/>
            <person name="Montmayeur A."/>
            <person name="Murphy C."/>
            <person name="Neiman D."/>
            <person name="Pearson M."/>
            <person name="Priest M."/>
            <person name="Roberts A."/>
            <person name="Saif S."/>
            <person name="Shea T."/>
            <person name="Shenoy N."/>
            <person name="Sisk P."/>
            <person name="Stolte C."/>
            <person name="Sykes S."/>
            <person name="Wortman J."/>
            <person name="Nusbaum C."/>
            <person name="Birren B."/>
        </authorList>
    </citation>
    <scope>NUCLEOTIDE SEQUENCE [LARGE SCALE GENOMIC DNA]</scope>
    <source>
        <strain evidence="4">ATCC MYA-4855 / 20631-21</strain>
    </source>
</reference>
<dbReference type="AlphaFoldDB" id="L8FUQ1"/>
<dbReference type="VEuPathDB" id="FungiDB:GMDG_06633"/>
<evidence type="ECO:0000313" key="4">
    <source>
        <dbReference type="Proteomes" id="UP000011064"/>
    </source>
</evidence>
<gene>
    <name evidence="3" type="ORF">GMDG_06633</name>
</gene>